<dbReference type="RefSeq" id="WP_086888313.1">
    <property type="nucleotide sequence ID" value="NZ_CP019893.1"/>
</dbReference>
<evidence type="ECO:0000313" key="1">
    <source>
        <dbReference type="EMBL" id="ARS89934.1"/>
    </source>
</evidence>
<dbReference type="NCBIfam" id="TIGR03236">
    <property type="entry name" value="dnd_assoc_1"/>
    <property type="match status" value="1"/>
</dbReference>
<dbReference type="InterPro" id="IPR017645">
    <property type="entry name" value="Dnd_assoc_1"/>
</dbReference>
<sequence>MTYRGFGFIPEFDSAPGRTNQRAYFPVSISATVREATFSETLSGILDANPSHDIADLEQSFKDLPELEGDDETAEELWTAFISSYGVSAEGFGRKNDEADYLVPFNHAVASAIKIDQRRWSRLYWLLMTDPEHGVAENLHSEFVDALFDMETSNLLEEIVISGIENLEGVELASDATEILSNQTPIEIDPLVPGCAEAFREDLRAWLNVRESESASRWMLGLRDILNFHYMMYVIQTAYTLQEEYKTIKDEQSYEYSFDIIPVPFGLASETASKSREFVDIWKGDGLSRALYDSWGRLAVLNHVVSVAMESKNQIEAKPYTLSGALEAFPDDLQQEVIDRLLDEFPDEQRPDVDSDLGDVAIRFTHSVRRYYENMGKTPSSQTAYSAGENSVRDLGTGAERQFIERRRGVGTILRLDRGSLRLFARLFDARKQRGHIDEFWEYMRGRGIRFDRRSKEEVISQLEAMGLLQKQSDSGEAMYVETL</sequence>
<dbReference type="Proteomes" id="UP000250088">
    <property type="component" value="Chromosome"/>
</dbReference>
<reference evidence="2" key="1">
    <citation type="submission" date="2017-02" db="EMBL/GenBank/DDBJ databases">
        <title>Natronthermophilus aegyptiacus gen. nov.,sp. nov., an aerobic, extremely halophilic alkalithermophilic archaeon isolated from the athalassohaline Wadi An Natrun, Egypt.</title>
        <authorList>
            <person name="Zhao B."/>
        </authorList>
    </citation>
    <scope>NUCLEOTIDE SEQUENCE [LARGE SCALE GENOMIC DNA]</scope>
    <source>
        <strain evidence="2">JW/NM-HA 15</strain>
    </source>
</reference>
<gene>
    <name evidence="1" type="ORF">B1756_09470</name>
</gene>
<proteinExistence type="predicted"/>
<organism evidence="1 2">
    <name type="scientific">Natrarchaeobaculum aegyptiacum</name>
    <dbReference type="NCBI Taxonomy" id="745377"/>
    <lineage>
        <taxon>Archaea</taxon>
        <taxon>Methanobacteriati</taxon>
        <taxon>Methanobacteriota</taxon>
        <taxon>Stenosarchaea group</taxon>
        <taxon>Halobacteria</taxon>
        <taxon>Halobacteriales</taxon>
        <taxon>Natrialbaceae</taxon>
        <taxon>Natrarchaeobaculum</taxon>
    </lineage>
</organism>
<evidence type="ECO:0000313" key="2">
    <source>
        <dbReference type="Proteomes" id="UP000250088"/>
    </source>
</evidence>
<dbReference type="KEGG" id="naj:B1756_09470"/>
<dbReference type="EMBL" id="CP019893">
    <property type="protein sequence ID" value="ARS89934.1"/>
    <property type="molecule type" value="Genomic_DNA"/>
</dbReference>
<dbReference type="GeneID" id="32894308"/>
<dbReference type="OrthoDB" id="241192at2157"/>
<name>A0A2Z2HY29_9EURY</name>
<dbReference type="AlphaFoldDB" id="A0A2Z2HY29"/>
<protein>
    <submittedName>
        <fullName evidence="1">DNA phosphorothioation-dependent restriction protein DptG</fullName>
    </submittedName>
</protein>
<accession>A0A2Z2HY29</accession>
<keyword evidence="2" id="KW-1185">Reference proteome</keyword>